<protein>
    <recommendedName>
        <fullName evidence="3">BAT2 N-terminal domain-containing protein</fullName>
    </recommendedName>
</protein>
<feature type="compositionally biased region" description="Basic and acidic residues" evidence="2">
    <location>
        <begin position="746"/>
        <end position="767"/>
    </location>
</feature>
<evidence type="ECO:0000259" key="3">
    <source>
        <dbReference type="Pfam" id="PF07001"/>
    </source>
</evidence>
<comment type="caution">
    <text evidence="4">The sequence shown here is derived from an EMBL/GenBank/DDBJ whole genome shotgun (WGS) entry which is preliminary data.</text>
</comment>
<feature type="compositionally biased region" description="Polar residues" evidence="2">
    <location>
        <begin position="1"/>
        <end position="11"/>
    </location>
</feature>
<dbReference type="PANTHER" id="PTHR34805">
    <property type="entry name" value="PROTEIN MODIFIER OF SNC1 1"/>
    <property type="match status" value="1"/>
</dbReference>
<evidence type="ECO:0000256" key="2">
    <source>
        <dbReference type="SAM" id="MobiDB-lite"/>
    </source>
</evidence>
<dbReference type="EMBL" id="JBDFQZ010000002">
    <property type="protein sequence ID" value="KAK9747878.1"/>
    <property type="molecule type" value="Genomic_DNA"/>
</dbReference>
<feature type="compositionally biased region" description="Basic residues" evidence="2">
    <location>
        <begin position="1265"/>
        <end position="1276"/>
    </location>
</feature>
<feature type="compositionally biased region" description="Basic and acidic residues" evidence="2">
    <location>
        <begin position="432"/>
        <end position="443"/>
    </location>
</feature>
<feature type="compositionally biased region" description="Polar residues" evidence="2">
    <location>
        <begin position="1179"/>
        <end position="1217"/>
    </location>
</feature>
<feature type="compositionally biased region" description="Basic and acidic residues" evidence="2">
    <location>
        <begin position="793"/>
        <end position="805"/>
    </location>
</feature>
<feature type="compositionally biased region" description="Basic and acidic residues" evidence="2">
    <location>
        <begin position="871"/>
        <end position="883"/>
    </location>
</feature>
<feature type="compositionally biased region" description="Low complexity" evidence="2">
    <location>
        <begin position="76"/>
        <end position="90"/>
    </location>
</feature>
<feature type="compositionally biased region" description="Basic and acidic residues" evidence="2">
    <location>
        <begin position="467"/>
        <end position="486"/>
    </location>
</feature>
<dbReference type="InterPro" id="IPR009738">
    <property type="entry name" value="BAT2_N"/>
</dbReference>
<evidence type="ECO:0000313" key="4">
    <source>
        <dbReference type="EMBL" id="KAK9747879.1"/>
    </source>
</evidence>
<feature type="compositionally biased region" description="Basic and acidic residues" evidence="2">
    <location>
        <begin position="704"/>
        <end position="715"/>
    </location>
</feature>
<feature type="compositionally biased region" description="Polar residues" evidence="2">
    <location>
        <begin position="529"/>
        <end position="542"/>
    </location>
</feature>
<dbReference type="EMBL" id="JBDFQZ010000002">
    <property type="protein sequence ID" value="KAK9747877.1"/>
    <property type="molecule type" value="Genomic_DNA"/>
</dbReference>
<feature type="compositionally biased region" description="Basic and acidic residues" evidence="2">
    <location>
        <begin position="198"/>
        <end position="214"/>
    </location>
</feature>
<keyword evidence="1" id="KW-0597">Phosphoprotein</keyword>
<dbReference type="InterPro" id="IPR038808">
    <property type="entry name" value="MOS1-like"/>
</dbReference>
<name>A0AAW1MSV9_SAPOF</name>
<feature type="compositionally biased region" description="Basic residues" evidence="2">
    <location>
        <begin position="1508"/>
        <end position="1519"/>
    </location>
</feature>
<feature type="region of interest" description="Disordered" evidence="2">
    <location>
        <begin position="638"/>
        <end position="723"/>
    </location>
</feature>
<feature type="compositionally biased region" description="Basic residues" evidence="2">
    <location>
        <begin position="952"/>
        <end position="965"/>
    </location>
</feature>
<dbReference type="Proteomes" id="UP001443914">
    <property type="component" value="Unassembled WGS sequence"/>
</dbReference>
<feature type="region of interest" description="Disordered" evidence="2">
    <location>
        <begin position="418"/>
        <end position="587"/>
    </location>
</feature>
<feature type="compositionally biased region" description="Polar residues" evidence="2">
    <location>
        <begin position="682"/>
        <end position="702"/>
    </location>
</feature>
<gene>
    <name evidence="4" type="ORF">RND81_02G020900</name>
</gene>
<feature type="region of interest" description="Disordered" evidence="2">
    <location>
        <begin position="337"/>
        <end position="358"/>
    </location>
</feature>
<feature type="region of interest" description="Disordered" evidence="2">
    <location>
        <begin position="1247"/>
        <end position="1527"/>
    </location>
</feature>
<feature type="compositionally biased region" description="Polar residues" evidence="2">
    <location>
        <begin position="60"/>
        <end position="74"/>
    </location>
</feature>
<feature type="compositionally biased region" description="Basic and acidic residues" evidence="2">
    <location>
        <begin position="1460"/>
        <end position="1475"/>
    </location>
</feature>
<feature type="compositionally biased region" description="Basic and acidic residues" evidence="2">
    <location>
        <begin position="237"/>
        <end position="263"/>
    </location>
</feature>
<dbReference type="GO" id="GO:0040029">
    <property type="term" value="P:epigenetic regulation of gene expression"/>
    <property type="evidence" value="ECO:0007669"/>
    <property type="project" value="TreeGrafter"/>
</dbReference>
<feature type="region of interest" description="Disordered" evidence="2">
    <location>
        <begin position="943"/>
        <end position="982"/>
    </location>
</feature>
<accession>A0AAW1MSV9</accession>
<evidence type="ECO:0000313" key="5">
    <source>
        <dbReference type="Proteomes" id="UP001443914"/>
    </source>
</evidence>
<feature type="region of interest" description="Disordered" evidence="2">
    <location>
        <begin position="1086"/>
        <end position="1220"/>
    </location>
</feature>
<feature type="compositionally biased region" description="Low complexity" evidence="2">
    <location>
        <begin position="218"/>
        <end position="230"/>
    </location>
</feature>
<feature type="compositionally biased region" description="Polar residues" evidence="2">
    <location>
        <begin position="1325"/>
        <end position="1346"/>
    </location>
</feature>
<dbReference type="Pfam" id="PF07001">
    <property type="entry name" value="BAT2_N"/>
    <property type="match status" value="1"/>
</dbReference>
<feature type="compositionally biased region" description="Polar residues" evidence="2">
    <location>
        <begin position="97"/>
        <end position="144"/>
    </location>
</feature>
<feature type="region of interest" description="Disordered" evidence="2">
    <location>
        <begin position="58"/>
        <end position="263"/>
    </location>
</feature>
<feature type="region of interest" description="Disordered" evidence="2">
    <location>
        <begin position="839"/>
        <end position="901"/>
    </location>
</feature>
<dbReference type="PANTHER" id="PTHR34805:SF1">
    <property type="entry name" value="PROTEIN MODIFIER OF SNC1 1"/>
    <property type="match status" value="1"/>
</dbReference>
<reference evidence="4 5" key="1">
    <citation type="submission" date="2024-03" db="EMBL/GenBank/DDBJ databases">
        <title>WGS assembly of Saponaria officinalis var. Norfolk2.</title>
        <authorList>
            <person name="Jenkins J."/>
            <person name="Shu S."/>
            <person name="Grimwood J."/>
            <person name="Barry K."/>
            <person name="Goodstein D."/>
            <person name="Schmutz J."/>
            <person name="Leebens-Mack J."/>
            <person name="Osbourn A."/>
        </authorList>
    </citation>
    <scope>NUCLEOTIDE SEQUENCE [LARGE SCALE GENOMIC DNA]</scope>
    <source>
        <strain evidence="5">cv. Norfolk2</strain>
        <strain evidence="4">JIC</strain>
        <tissue evidence="4">Leaf</tissue>
    </source>
</reference>
<feature type="region of interest" description="Disordered" evidence="2">
    <location>
        <begin position="746"/>
        <end position="821"/>
    </location>
</feature>
<feature type="compositionally biased region" description="Basic residues" evidence="2">
    <location>
        <begin position="1393"/>
        <end position="1404"/>
    </location>
</feature>
<feature type="compositionally biased region" description="Polar residues" evidence="2">
    <location>
        <begin position="806"/>
        <end position="821"/>
    </location>
</feature>
<feature type="compositionally biased region" description="Basic and acidic residues" evidence="2">
    <location>
        <begin position="500"/>
        <end position="528"/>
    </location>
</feature>
<feature type="region of interest" description="Disordered" evidence="2">
    <location>
        <begin position="1005"/>
        <end position="1052"/>
    </location>
</feature>
<feature type="compositionally biased region" description="Basic and acidic residues" evidence="2">
    <location>
        <begin position="1016"/>
        <end position="1029"/>
    </location>
</feature>
<feature type="domain" description="BAT2 N-terminal" evidence="3">
    <location>
        <begin position="4"/>
        <end position="139"/>
    </location>
</feature>
<feature type="compositionally biased region" description="Basic and acidic residues" evidence="2">
    <location>
        <begin position="1295"/>
        <end position="1320"/>
    </location>
</feature>
<sequence length="1527" mass="165053">MTSSMITGEQRWSSKRRGGMTVLGKVAKVAVPKPLNLPSQRLENHGLDPNVEIVPKGTLSWGSRPSSASSNAWGTSALSPSTDGGSSSPSHLAGRPLSSSGTRPSTAGSEKVQDSNVNSWGPNSRPSSASGVVGSNHTSLTSLRPRSAETRPGSSHLSRFAEPSPEASRPWGPTASSERMGVSEGFSLSSGDFPTLGSEKDESKRNLEPLDASHGRPGSSSGGVKSMSDSIETANDGARDTEIKGHSWREDRLPFAEDGPRPNMDRWQEDPHMYPNPNIGPPHYDSWRGAPSVNPPGGVWYRGPPGPTPYGGPVPPGGFHMEPFPYYRPQVPAPVLGNSQPIPPPGPGPHGHHPKNGDMYRPHMPESFMRPVGPMRPGFYPPPVAYDGYYRPPMGFCNPNERDFSFMGMATGPHVYNRPMNPNGPYPNSSHPRPEGRGPDKIDPGLLHAPRGDHAILAKPNEGWNQNDREKWGHRVTTEGSNRERGILSNATLQENAWGDDCKTSKSVDHGENSAKDDLASRPRDNKSHSNNPASSMASKKFSNAEEPGTGPATDNLASSRDHSLIQKIEGLNAKARASGGSQDAFHREELTERVQVVNVWARQSVNEADPEVVFERHHPTGVLVPVTRDTNVVASEKTGDPALTTGPRSTVHGAPNRSNRHDKGNFDGQKASGWGRKSYSHSDQSVGSNSTTNDRVVNVQPSEVHKANIEKNDGESAVSEIDCTDTQRAKMREIARQRAIQLQKEEEERVKEQKAKAQAKLEELNRRSATTQGVDVPSQKETVPPHSTGPLKPDDSKDLPDSEAKSTAGSSSVFSERTTQINENSVTKVVDSATTLRHARAGSKKNAQQDSVSSQIQSPTGNVYLEDDADNRTAPRIRDVSKPKLSGHKPLQNVPPEKNVSQNSILVGQIVVLKDHKMEIANQELTVGGKVDEGGGKALLETPLVSDSAAAHKRRSNNKNGKNKQKVESSDAVSPNDCDLGHAVSATAEDNASNLRTDSSSVQLAAATKEPSQVSEDHSSLSREDVHGKMNNSWKAQNSRKPRNYQGNRLSGKVQSNDTVVWAPVHSQTKVDVIDQTSQKAAEPLVSSAVGESRPLSSSKTKRAEMERYIPKPVAKELAQQGSIQQPPSVLVDHPPVAKASQDSSSGTGGRDQVPQGSEHVAKVGAVVESKNRHAKNHGSSWRQRTSSESTAAQLYSSVGSTNKNIQPSGGQTARPSESMMIEPPHLSMEGLDATVTDGWNIVNDSSSKSSAAVTGVKDQLPSRKGKSHPFKGHKGSGYNLDHKDSNAVLSDTRAAEVTHTEKTVLSPREKRAVVDRSAPHWQPKSQTYVAPSQQGIRSHGSQNHVVEDIKGSKPVIGSGSGASELQSAAKDPRPGSGDKAMHDTGHQNSKREKRGPHVKGVPHSHGEVLEAEVDFALSEGADRRNEQRPYSGYRKNSNYGGRVNRAHESRGDWSTMEGDNRQHYSSVDQERQRQNAHYEYQPVGPYNSNESGSQIDNQHGGPKFRERGRPRRGRGNFHGRQSGNE</sequence>
<organism evidence="4 5">
    <name type="scientific">Saponaria officinalis</name>
    <name type="common">Common soapwort</name>
    <name type="synonym">Lychnis saponaria</name>
    <dbReference type="NCBI Taxonomy" id="3572"/>
    <lineage>
        <taxon>Eukaryota</taxon>
        <taxon>Viridiplantae</taxon>
        <taxon>Streptophyta</taxon>
        <taxon>Embryophyta</taxon>
        <taxon>Tracheophyta</taxon>
        <taxon>Spermatophyta</taxon>
        <taxon>Magnoliopsida</taxon>
        <taxon>eudicotyledons</taxon>
        <taxon>Gunneridae</taxon>
        <taxon>Pentapetalae</taxon>
        <taxon>Caryophyllales</taxon>
        <taxon>Caryophyllaceae</taxon>
        <taxon>Caryophylleae</taxon>
        <taxon>Saponaria</taxon>
    </lineage>
</organism>
<keyword evidence="5" id="KW-1185">Reference proteome</keyword>
<proteinExistence type="predicted"/>
<evidence type="ECO:0000256" key="1">
    <source>
        <dbReference type="ARBA" id="ARBA00022553"/>
    </source>
</evidence>
<feature type="compositionally biased region" description="Polar residues" evidence="2">
    <location>
        <begin position="1488"/>
        <end position="1499"/>
    </location>
</feature>
<feature type="compositionally biased region" description="Polar residues" evidence="2">
    <location>
        <begin position="846"/>
        <end position="862"/>
    </location>
</feature>
<dbReference type="EMBL" id="JBDFQZ010000002">
    <property type="protein sequence ID" value="KAK9747879.1"/>
    <property type="molecule type" value="Genomic_DNA"/>
</dbReference>
<feature type="region of interest" description="Disordered" evidence="2">
    <location>
        <begin position="1"/>
        <end position="20"/>
    </location>
</feature>